<gene>
    <name evidence="3" type="primary">PDE6D_1</name>
    <name evidence="3" type="ORF">g.3779</name>
</gene>
<reference evidence="3" key="1">
    <citation type="submission" date="2018-04" db="EMBL/GenBank/DDBJ databases">
        <title>Transcriptome of Schizaphis graminum biotype I.</title>
        <authorList>
            <person name="Scully E.D."/>
            <person name="Geib S.M."/>
            <person name="Palmer N.A."/>
            <person name="Koch K."/>
            <person name="Bradshaw J."/>
            <person name="Heng-Moss T."/>
            <person name="Sarath G."/>
        </authorList>
    </citation>
    <scope>NUCLEOTIDE SEQUENCE</scope>
</reference>
<proteinExistence type="inferred from homology"/>
<feature type="domain" description="GMP phosphodiesterase delta subunit" evidence="2">
    <location>
        <begin position="10"/>
        <end position="146"/>
    </location>
</feature>
<dbReference type="InterPro" id="IPR037036">
    <property type="entry name" value="PDED_dom_sf"/>
</dbReference>
<comment type="similarity">
    <text evidence="1">Belongs to the PDE6D/unc-119 family.</text>
</comment>
<dbReference type="Pfam" id="PF05351">
    <property type="entry name" value="GMP_PDE_delta"/>
    <property type="match status" value="1"/>
</dbReference>
<dbReference type="GO" id="GO:0005737">
    <property type="term" value="C:cytoplasm"/>
    <property type="evidence" value="ECO:0007669"/>
    <property type="project" value="TreeGrafter"/>
</dbReference>
<dbReference type="SUPFAM" id="SSF81296">
    <property type="entry name" value="E set domains"/>
    <property type="match status" value="1"/>
</dbReference>
<sequence length="147" mass="16919">MQLKPEHVPTGFRVNWMSLIDDDTGVMLWHTNHDYAKLDIKYEAVIPKQALDCKAVTRTIGFTSTHRIDHLKLKHKEFLLGRCVEEWDSKFGTVLANLNETWETTFIPKRGITSSSANILSGNLLIETSFYDGDKLITTIKILMFYE</sequence>
<protein>
    <submittedName>
        <fullName evidence="3">Retinal rod rhodopsin-sensitive cGMP 3',5'-cyclic phosphodiesterase subunit delta</fullName>
    </submittedName>
</protein>
<name>A0A2S2NBD7_SCHGA</name>
<dbReference type="InterPro" id="IPR014756">
    <property type="entry name" value="Ig_E-set"/>
</dbReference>
<dbReference type="Gene3D" id="2.70.50.40">
    <property type="entry name" value="GMP phosphodiesterase, delta subunit"/>
    <property type="match status" value="1"/>
</dbReference>
<dbReference type="AlphaFoldDB" id="A0A2S2NBD7"/>
<dbReference type="PANTHER" id="PTHR12976:SF0">
    <property type="entry name" value="RETINAL ROD RHODOPSIN-SENSITIVE CGMP 3',5'-CYCLIC PHOSPHODIESTERASE SUBUNIT DELTA"/>
    <property type="match status" value="1"/>
</dbReference>
<dbReference type="PANTHER" id="PTHR12976">
    <property type="entry name" value="RETINAL ROD RHODOPSIN-SENSITIVE CGMP 3',5'-CYCLIC PHOSPHODIESTERASE DELTA-SUBUNIT"/>
    <property type="match status" value="1"/>
</dbReference>
<dbReference type="InterPro" id="IPR008015">
    <property type="entry name" value="PDED_dom"/>
</dbReference>
<organism evidence="3">
    <name type="scientific">Schizaphis graminum</name>
    <name type="common">Green bug aphid</name>
    <dbReference type="NCBI Taxonomy" id="13262"/>
    <lineage>
        <taxon>Eukaryota</taxon>
        <taxon>Metazoa</taxon>
        <taxon>Ecdysozoa</taxon>
        <taxon>Arthropoda</taxon>
        <taxon>Hexapoda</taxon>
        <taxon>Insecta</taxon>
        <taxon>Pterygota</taxon>
        <taxon>Neoptera</taxon>
        <taxon>Paraneoptera</taxon>
        <taxon>Hemiptera</taxon>
        <taxon>Sternorrhyncha</taxon>
        <taxon>Aphidomorpha</taxon>
        <taxon>Aphidoidea</taxon>
        <taxon>Aphididae</taxon>
        <taxon>Aphidini</taxon>
        <taxon>Schizaphis</taxon>
    </lineage>
</organism>
<evidence type="ECO:0000256" key="1">
    <source>
        <dbReference type="ARBA" id="ARBA00008102"/>
    </source>
</evidence>
<evidence type="ECO:0000259" key="2">
    <source>
        <dbReference type="Pfam" id="PF05351"/>
    </source>
</evidence>
<accession>A0A2S2NBD7</accession>
<dbReference type="EMBL" id="GGMR01001818">
    <property type="protein sequence ID" value="MBY14437.1"/>
    <property type="molecule type" value="Transcribed_RNA"/>
</dbReference>
<evidence type="ECO:0000313" key="3">
    <source>
        <dbReference type="EMBL" id="MBY14437.1"/>
    </source>
</evidence>